<feature type="domain" description="N-acetyltransferase" evidence="1">
    <location>
        <begin position="38"/>
        <end position="201"/>
    </location>
</feature>
<dbReference type="SUPFAM" id="SSF55729">
    <property type="entry name" value="Acyl-CoA N-acyltransferases (Nat)"/>
    <property type="match status" value="2"/>
</dbReference>
<evidence type="ECO:0000313" key="2">
    <source>
        <dbReference type="EMBL" id="SFR33107.1"/>
    </source>
</evidence>
<reference evidence="3" key="1">
    <citation type="submission" date="2016-10" db="EMBL/GenBank/DDBJ databases">
        <authorList>
            <person name="Varghese N."/>
            <person name="Submissions S."/>
        </authorList>
    </citation>
    <scope>NUCLEOTIDE SEQUENCE [LARGE SCALE GENOMIC DNA]</scope>
    <source>
        <strain evidence="3">CL127</strain>
    </source>
</reference>
<dbReference type="RefSeq" id="WP_091734525.1">
    <property type="nucleotide sequence ID" value="NZ_FOYR01000001.1"/>
</dbReference>
<dbReference type="InterPro" id="IPR000182">
    <property type="entry name" value="GNAT_dom"/>
</dbReference>
<protein>
    <submittedName>
        <fullName evidence="2">Acetyltransferase (GNAT) family protein</fullName>
    </submittedName>
</protein>
<dbReference type="GO" id="GO:0016747">
    <property type="term" value="F:acyltransferase activity, transferring groups other than amino-acyl groups"/>
    <property type="evidence" value="ECO:0007669"/>
    <property type="project" value="InterPro"/>
</dbReference>
<sequence length="372" mass="41011">MTTAQNETPVVIDLPAGATLHPLVLPARADAGRDAALLAYADVRNRCLEQASGRDVDAFTAEELLPLLTSDSHTTRRQWRILLGERTVGVVVFTVLHDDGGATAVSVISVLKQAQGRGIGTAVAAHLEHLARTEGVRTLQVWTEHVPTDDPVLVPPTGFGSIPRDHTSRFLLAQGWTLEQIDRVSEYRWSTDDQVPALRAQYETAQAAAADYRVVQWLLPTPDERLAGYAWMKSRMSTDAPDADMGSPEETWDADRVREQDERWLDMGYTVQVTAAEHIATGELCAYNELSRKGADDSVTEQNDTLVLAEHRGHRLGLLVKTAGLLAWHENHPRSTRVVTYNAEENRPMLSINEQIGFVPIGYGGAWKKVLA</sequence>
<dbReference type="InterPro" id="IPR016181">
    <property type="entry name" value="Acyl_CoA_acyltransferase"/>
</dbReference>
<evidence type="ECO:0000313" key="3">
    <source>
        <dbReference type="Proteomes" id="UP000198877"/>
    </source>
</evidence>
<evidence type="ECO:0000259" key="1">
    <source>
        <dbReference type="PROSITE" id="PS51186"/>
    </source>
</evidence>
<dbReference type="PROSITE" id="PS51186">
    <property type="entry name" value="GNAT"/>
    <property type="match status" value="1"/>
</dbReference>
<dbReference type="AlphaFoldDB" id="A0A1I6FTI4"/>
<dbReference type="EMBL" id="FOYR01000001">
    <property type="protein sequence ID" value="SFR33107.1"/>
    <property type="molecule type" value="Genomic_DNA"/>
</dbReference>
<organism evidence="2 3">
    <name type="scientific">Microbacterium azadirachtae</name>
    <dbReference type="NCBI Taxonomy" id="582680"/>
    <lineage>
        <taxon>Bacteria</taxon>
        <taxon>Bacillati</taxon>
        <taxon>Actinomycetota</taxon>
        <taxon>Actinomycetes</taxon>
        <taxon>Micrococcales</taxon>
        <taxon>Microbacteriaceae</taxon>
        <taxon>Microbacterium</taxon>
    </lineage>
</organism>
<name>A0A1I6FTI4_9MICO</name>
<gene>
    <name evidence="2" type="ORF">SAMN04488591_0284</name>
</gene>
<dbReference type="Pfam" id="PF00583">
    <property type="entry name" value="Acetyltransf_1"/>
    <property type="match status" value="1"/>
</dbReference>
<accession>A0A1I6FTI4</accession>
<proteinExistence type="predicted"/>
<dbReference type="Gene3D" id="3.40.630.30">
    <property type="match status" value="1"/>
</dbReference>
<dbReference type="Proteomes" id="UP000198877">
    <property type="component" value="Unassembled WGS sequence"/>
</dbReference>
<dbReference type="CDD" id="cd04301">
    <property type="entry name" value="NAT_SF"/>
    <property type="match status" value="1"/>
</dbReference>
<keyword evidence="2" id="KW-0808">Transferase</keyword>